<dbReference type="Proteomes" id="UP000887159">
    <property type="component" value="Unassembled WGS sequence"/>
</dbReference>
<feature type="domain" description="DUF6570" evidence="1">
    <location>
        <begin position="23"/>
        <end position="83"/>
    </location>
</feature>
<proteinExistence type="predicted"/>
<dbReference type="EMBL" id="BMAU01021255">
    <property type="protein sequence ID" value="GFY05807.1"/>
    <property type="molecule type" value="Genomic_DNA"/>
</dbReference>
<gene>
    <name evidence="2" type="primary">EVAR_39526_1</name>
    <name evidence="2" type="ORF">TNCV_4404741</name>
</gene>
<reference evidence="2" key="1">
    <citation type="submission" date="2020-08" db="EMBL/GenBank/DDBJ databases">
        <title>Multicomponent nature underlies the extraordinary mechanical properties of spider dragline silk.</title>
        <authorList>
            <person name="Kono N."/>
            <person name="Nakamura H."/>
            <person name="Mori M."/>
            <person name="Yoshida Y."/>
            <person name="Ohtoshi R."/>
            <person name="Malay A.D."/>
            <person name="Moran D.A.P."/>
            <person name="Tomita M."/>
            <person name="Numata K."/>
            <person name="Arakawa K."/>
        </authorList>
    </citation>
    <scope>NUCLEOTIDE SEQUENCE</scope>
</reference>
<name>A0A8X6S1K7_TRICX</name>
<evidence type="ECO:0000259" key="1">
    <source>
        <dbReference type="Pfam" id="PF20209"/>
    </source>
</evidence>
<keyword evidence="3" id="KW-1185">Reference proteome</keyword>
<evidence type="ECO:0000313" key="2">
    <source>
        <dbReference type="EMBL" id="GFY05807.1"/>
    </source>
</evidence>
<evidence type="ECO:0000313" key="3">
    <source>
        <dbReference type="Proteomes" id="UP000887159"/>
    </source>
</evidence>
<accession>A0A8X6S1K7</accession>
<dbReference type="AlphaFoldDB" id="A0A8X6S1K7"/>
<dbReference type="Pfam" id="PF20209">
    <property type="entry name" value="DUF6570"/>
    <property type="match status" value="1"/>
</dbReference>
<dbReference type="InterPro" id="IPR046700">
    <property type="entry name" value="DUF6570"/>
</dbReference>
<comment type="caution">
    <text evidence="2">The sequence shown here is derived from an EMBL/GenBank/DDBJ whole genome shotgun (WGS) entry which is preliminary data.</text>
</comment>
<protein>
    <recommendedName>
        <fullName evidence="1">DUF6570 domain-containing protein</fullName>
    </recommendedName>
</protein>
<organism evidence="2 3">
    <name type="scientific">Trichonephila clavipes</name>
    <name type="common">Golden silk orbweaver</name>
    <name type="synonym">Nephila clavipes</name>
    <dbReference type="NCBI Taxonomy" id="2585209"/>
    <lineage>
        <taxon>Eukaryota</taxon>
        <taxon>Metazoa</taxon>
        <taxon>Ecdysozoa</taxon>
        <taxon>Arthropoda</taxon>
        <taxon>Chelicerata</taxon>
        <taxon>Arachnida</taxon>
        <taxon>Araneae</taxon>
        <taxon>Araneomorphae</taxon>
        <taxon>Entelegynae</taxon>
        <taxon>Araneoidea</taxon>
        <taxon>Nephilidae</taxon>
        <taxon>Trichonephila</taxon>
    </lineage>
</organism>
<sequence>MDNINFLAKQFFLLNIFSKLPKNCHMLPRSVDNCGIVIVTEHLKNFNITHEFSVPRDNVFEALTSLVANNPLYKDVLIDNANLSTDDLILVSKNACSTLQTIVQSVVQNNQNFV</sequence>